<proteinExistence type="predicted"/>
<dbReference type="AlphaFoldDB" id="A0A671QXG2"/>
<evidence type="ECO:0000313" key="2">
    <source>
        <dbReference type="Proteomes" id="UP000472260"/>
    </source>
</evidence>
<name>A0A671QXG2_9TELE</name>
<accession>A0A671QXG2</accession>
<sequence length="119" mass="13942">VNKKRLQNVSCAVSHAARERFSTGIKTRIATIALKQCYTDNPSFSHPERYENLHPIPTAGSHCNHTSVQQTLKRKQIFSLFRILEHTLSVWPWVYKLRQRSLFEFCHQLISVHKMLINQ</sequence>
<organism evidence="1 2">
    <name type="scientific">Sinocyclocheilus anshuiensis</name>
    <dbReference type="NCBI Taxonomy" id="1608454"/>
    <lineage>
        <taxon>Eukaryota</taxon>
        <taxon>Metazoa</taxon>
        <taxon>Chordata</taxon>
        <taxon>Craniata</taxon>
        <taxon>Vertebrata</taxon>
        <taxon>Euteleostomi</taxon>
        <taxon>Actinopterygii</taxon>
        <taxon>Neopterygii</taxon>
        <taxon>Teleostei</taxon>
        <taxon>Ostariophysi</taxon>
        <taxon>Cypriniformes</taxon>
        <taxon>Cyprinidae</taxon>
        <taxon>Cyprininae</taxon>
        <taxon>Sinocyclocheilus</taxon>
    </lineage>
</organism>
<keyword evidence="2" id="KW-1185">Reference proteome</keyword>
<dbReference type="Proteomes" id="UP000472260">
    <property type="component" value="Unassembled WGS sequence"/>
</dbReference>
<reference evidence="1" key="1">
    <citation type="submission" date="2025-08" db="UniProtKB">
        <authorList>
            <consortium name="Ensembl"/>
        </authorList>
    </citation>
    <scope>IDENTIFICATION</scope>
</reference>
<dbReference type="Ensembl" id="ENSSANT00000080239.1">
    <property type="protein sequence ID" value="ENSSANP00000075486.1"/>
    <property type="gene ID" value="ENSSANG00000037622.1"/>
</dbReference>
<evidence type="ECO:0000313" key="1">
    <source>
        <dbReference type="Ensembl" id="ENSSANP00000075486.1"/>
    </source>
</evidence>
<protein>
    <submittedName>
        <fullName evidence="1">Uncharacterized protein</fullName>
    </submittedName>
</protein>
<reference evidence="1" key="2">
    <citation type="submission" date="2025-09" db="UniProtKB">
        <authorList>
            <consortium name="Ensembl"/>
        </authorList>
    </citation>
    <scope>IDENTIFICATION</scope>
</reference>